<dbReference type="EMBL" id="MFLY01000047">
    <property type="protein sequence ID" value="OGG72499.1"/>
    <property type="molecule type" value="Genomic_DNA"/>
</dbReference>
<reference evidence="1 2" key="1">
    <citation type="journal article" date="2016" name="Nat. Commun.">
        <title>Thousands of microbial genomes shed light on interconnected biogeochemical processes in an aquifer system.</title>
        <authorList>
            <person name="Anantharaman K."/>
            <person name="Brown C.T."/>
            <person name="Hug L.A."/>
            <person name="Sharon I."/>
            <person name="Castelle C.J."/>
            <person name="Probst A.J."/>
            <person name="Thomas B.C."/>
            <person name="Singh A."/>
            <person name="Wilkins M.J."/>
            <person name="Karaoz U."/>
            <person name="Brodie E.L."/>
            <person name="Williams K.H."/>
            <person name="Hubbard S.S."/>
            <person name="Banfield J.F."/>
        </authorList>
    </citation>
    <scope>NUCLEOTIDE SEQUENCE [LARGE SCALE GENOMIC DNA]</scope>
</reference>
<proteinExistence type="predicted"/>
<evidence type="ECO:0000313" key="1">
    <source>
        <dbReference type="EMBL" id="OGG72499.1"/>
    </source>
</evidence>
<dbReference type="AlphaFoldDB" id="A0A1F6EFS4"/>
<evidence type="ECO:0008006" key="3">
    <source>
        <dbReference type="Google" id="ProtNLM"/>
    </source>
</evidence>
<evidence type="ECO:0000313" key="2">
    <source>
        <dbReference type="Proteomes" id="UP000177306"/>
    </source>
</evidence>
<comment type="caution">
    <text evidence="1">The sequence shown here is derived from an EMBL/GenBank/DDBJ whole genome shotgun (WGS) entry which is preliminary data.</text>
</comment>
<dbReference type="InterPro" id="IPR009000">
    <property type="entry name" value="Transl_B-barrel_sf"/>
</dbReference>
<dbReference type="Proteomes" id="UP000177306">
    <property type="component" value="Unassembled WGS sequence"/>
</dbReference>
<name>A0A1F6EFS4_9BACT</name>
<accession>A0A1F6EFS4</accession>
<sequence>MKPIGKVTHYYDKAGVAIVELQGELKIGDRIKIERGENSFEQEVSSMQKEYKPVEKAGKGDAVGIKVDQKAKEGALVLLLGEGE</sequence>
<protein>
    <recommendedName>
        <fullName evidence="3">Translation elongation factor-like protein</fullName>
    </recommendedName>
</protein>
<dbReference type="Gene3D" id="2.40.30.10">
    <property type="entry name" value="Translation factors"/>
    <property type="match status" value="1"/>
</dbReference>
<organism evidence="1 2">
    <name type="scientific">Candidatus Kaiserbacteria bacterium RIFCSPLOWO2_01_FULL_53_17</name>
    <dbReference type="NCBI Taxonomy" id="1798511"/>
    <lineage>
        <taxon>Bacteria</taxon>
        <taxon>Candidatus Kaiseribacteriota</taxon>
    </lineage>
</organism>
<gene>
    <name evidence="1" type="ORF">A3A38_04690</name>
</gene>
<dbReference type="SUPFAM" id="SSF50447">
    <property type="entry name" value="Translation proteins"/>
    <property type="match status" value="1"/>
</dbReference>